<dbReference type="InterPro" id="IPR053142">
    <property type="entry name" value="PchR_regulatory_protein"/>
</dbReference>
<evidence type="ECO:0000256" key="1">
    <source>
        <dbReference type="ARBA" id="ARBA00023015"/>
    </source>
</evidence>
<organism evidence="4 5">
    <name type="scientific">Acinetobacter puyangensis</name>
    <dbReference type="NCBI Taxonomy" id="1096779"/>
    <lineage>
        <taxon>Bacteria</taxon>
        <taxon>Pseudomonadati</taxon>
        <taxon>Pseudomonadota</taxon>
        <taxon>Gammaproteobacteria</taxon>
        <taxon>Moraxellales</taxon>
        <taxon>Moraxellaceae</taxon>
        <taxon>Acinetobacter</taxon>
    </lineage>
</organism>
<name>A0A240EC03_9GAMM</name>
<evidence type="ECO:0000256" key="2">
    <source>
        <dbReference type="ARBA" id="ARBA00023163"/>
    </source>
</evidence>
<dbReference type="SMART" id="SM00342">
    <property type="entry name" value="HTH_ARAC"/>
    <property type="match status" value="1"/>
</dbReference>
<dbReference type="RefSeq" id="WP_322853238.1">
    <property type="nucleotide sequence ID" value="NZ_BAABHT010000014.1"/>
</dbReference>
<dbReference type="PANTHER" id="PTHR47893:SF1">
    <property type="entry name" value="REGULATORY PROTEIN PCHR"/>
    <property type="match status" value="1"/>
</dbReference>
<dbReference type="InterPro" id="IPR009057">
    <property type="entry name" value="Homeodomain-like_sf"/>
</dbReference>
<accession>A0A240EC03</accession>
<dbReference type="GO" id="GO:0043565">
    <property type="term" value="F:sequence-specific DNA binding"/>
    <property type="evidence" value="ECO:0007669"/>
    <property type="project" value="InterPro"/>
</dbReference>
<dbReference type="SUPFAM" id="SSF46689">
    <property type="entry name" value="Homeodomain-like"/>
    <property type="match status" value="2"/>
</dbReference>
<dbReference type="PROSITE" id="PS01124">
    <property type="entry name" value="HTH_ARAC_FAMILY_2"/>
    <property type="match status" value="1"/>
</dbReference>
<gene>
    <name evidence="4" type="ORF">SAMN05421731_10966</name>
</gene>
<proteinExistence type="predicted"/>
<keyword evidence="2" id="KW-0804">Transcription</keyword>
<protein>
    <submittedName>
        <fullName evidence="4">Transcriptional regulator, AraC family</fullName>
    </submittedName>
</protein>
<dbReference type="Proteomes" id="UP000219042">
    <property type="component" value="Unassembled WGS sequence"/>
</dbReference>
<evidence type="ECO:0000313" key="4">
    <source>
        <dbReference type="EMBL" id="SNX46234.1"/>
    </source>
</evidence>
<evidence type="ECO:0000313" key="5">
    <source>
        <dbReference type="Proteomes" id="UP000219042"/>
    </source>
</evidence>
<keyword evidence="5" id="KW-1185">Reference proteome</keyword>
<reference evidence="5" key="1">
    <citation type="submission" date="2016-09" db="EMBL/GenBank/DDBJ databases">
        <authorList>
            <person name="Varghese N."/>
            <person name="Submissions S."/>
        </authorList>
    </citation>
    <scope>NUCLEOTIDE SEQUENCE [LARGE SCALE GENOMIC DNA]</scope>
    <source>
        <strain evidence="5">ANC 4466</strain>
    </source>
</reference>
<dbReference type="InterPro" id="IPR018060">
    <property type="entry name" value="HTH_AraC"/>
</dbReference>
<feature type="domain" description="HTH araC/xylS-type" evidence="3">
    <location>
        <begin position="221"/>
        <end position="312"/>
    </location>
</feature>
<evidence type="ECO:0000259" key="3">
    <source>
        <dbReference type="PROSITE" id="PS01124"/>
    </source>
</evidence>
<dbReference type="GO" id="GO:0003700">
    <property type="term" value="F:DNA-binding transcription factor activity"/>
    <property type="evidence" value="ECO:0007669"/>
    <property type="project" value="InterPro"/>
</dbReference>
<dbReference type="Gene3D" id="1.10.10.60">
    <property type="entry name" value="Homeodomain-like"/>
    <property type="match status" value="2"/>
</dbReference>
<dbReference type="PANTHER" id="PTHR47893">
    <property type="entry name" value="REGULATORY PROTEIN PCHR"/>
    <property type="match status" value="1"/>
</dbReference>
<dbReference type="EMBL" id="OANT01000009">
    <property type="protein sequence ID" value="SNX46234.1"/>
    <property type="molecule type" value="Genomic_DNA"/>
</dbReference>
<keyword evidence="1" id="KW-0805">Transcription regulation</keyword>
<dbReference type="AlphaFoldDB" id="A0A240EC03"/>
<sequence length="312" mass="35918">MSSMSRFIDAHKQVVSQVGDLYIETNSTLPNYYYNLFNPLEGHGYSELYDFGRACLGRGQYQLKHPKQMTANTPVYCFGLTVFLSGTHHLKNHQTNRTYILQSPCIILRKGYLGVQTIYLPAYKQMSLITIDFDENFFDNIQHTPEYNDLVRFFLDIDATGIKTFEIPSQHIIHQAQHLLKLPQIKTKIDLLHLEGAALELLSMLLQLTKKCKASQFTAIEQAISILENQFEQKITIPQLSKQVGLNECDLKKVFKQHTGMTIGQFLLEKRMKQALILLKEGQASAKVAYALGYNNPQYFKRVFLKYFGYEP</sequence>
<dbReference type="Pfam" id="PF12833">
    <property type="entry name" value="HTH_18"/>
    <property type="match status" value="1"/>
</dbReference>